<dbReference type="RefSeq" id="XP_001590000.1">
    <property type="nucleotide sequence ID" value="XM_001589950.1"/>
</dbReference>
<accession>A7ETV7</accession>
<name>A7ETV7_SCLS1</name>
<dbReference type="EMBL" id="CH476632">
    <property type="protein sequence ID" value="EDN92899.1"/>
    <property type="molecule type" value="Genomic_DNA"/>
</dbReference>
<dbReference type="Proteomes" id="UP000001312">
    <property type="component" value="Unassembled WGS sequence"/>
</dbReference>
<evidence type="ECO:0000313" key="2">
    <source>
        <dbReference type="Proteomes" id="UP000001312"/>
    </source>
</evidence>
<dbReference type="GeneID" id="5486439"/>
<protein>
    <submittedName>
        <fullName evidence="1">Uncharacterized protein</fullName>
    </submittedName>
</protein>
<proteinExistence type="predicted"/>
<dbReference type="InParanoid" id="A7ETV7"/>
<sequence length="65" mass="7391">MTFGTGFPHSGAPIWRKHIQGAQSMEHLGSIISILPKNFQMTEREQAFLPDRTIRACNRGRCTYV</sequence>
<evidence type="ECO:0000313" key="1">
    <source>
        <dbReference type="EMBL" id="EDN92899.1"/>
    </source>
</evidence>
<keyword evidence="2" id="KW-1185">Reference proteome</keyword>
<dbReference type="KEGG" id="ssl:SS1G_08764"/>
<organism evidence="1 2">
    <name type="scientific">Sclerotinia sclerotiorum (strain ATCC 18683 / 1980 / Ss-1)</name>
    <name type="common">White mold</name>
    <name type="synonym">Whetzelinia sclerotiorum</name>
    <dbReference type="NCBI Taxonomy" id="665079"/>
    <lineage>
        <taxon>Eukaryota</taxon>
        <taxon>Fungi</taxon>
        <taxon>Dikarya</taxon>
        <taxon>Ascomycota</taxon>
        <taxon>Pezizomycotina</taxon>
        <taxon>Leotiomycetes</taxon>
        <taxon>Helotiales</taxon>
        <taxon>Sclerotiniaceae</taxon>
        <taxon>Sclerotinia</taxon>
    </lineage>
</organism>
<gene>
    <name evidence="1" type="ORF">SS1G_08764</name>
</gene>
<reference evidence="2" key="1">
    <citation type="journal article" date="2011" name="PLoS Genet.">
        <title>Genomic analysis of the necrotrophic fungal pathogens Sclerotinia sclerotiorum and Botrytis cinerea.</title>
        <authorList>
            <person name="Amselem J."/>
            <person name="Cuomo C.A."/>
            <person name="van Kan J.A."/>
            <person name="Viaud M."/>
            <person name="Benito E.P."/>
            <person name="Couloux A."/>
            <person name="Coutinho P.M."/>
            <person name="de Vries R.P."/>
            <person name="Dyer P.S."/>
            <person name="Fillinger S."/>
            <person name="Fournier E."/>
            <person name="Gout L."/>
            <person name="Hahn M."/>
            <person name="Kohn L."/>
            <person name="Lapalu N."/>
            <person name="Plummer K.M."/>
            <person name="Pradier J.M."/>
            <person name="Quevillon E."/>
            <person name="Sharon A."/>
            <person name="Simon A."/>
            <person name="ten Have A."/>
            <person name="Tudzynski B."/>
            <person name="Tudzynski P."/>
            <person name="Wincker P."/>
            <person name="Andrew M."/>
            <person name="Anthouard V."/>
            <person name="Beever R.E."/>
            <person name="Beffa R."/>
            <person name="Benoit I."/>
            <person name="Bouzid O."/>
            <person name="Brault B."/>
            <person name="Chen Z."/>
            <person name="Choquer M."/>
            <person name="Collemare J."/>
            <person name="Cotton P."/>
            <person name="Danchin E.G."/>
            <person name="Da Silva C."/>
            <person name="Gautier A."/>
            <person name="Giraud C."/>
            <person name="Giraud T."/>
            <person name="Gonzalez C."/>
            <person name="Grossetete S."/>
            <person name="Guldener U."/>
            <person name="Henrissat B."/>
            <person name="Howlett B.J."/>
            <person name="Kodira C."/>
            <person name="Kretschmer M."/>
            <person name="Lappartient A."/>
            <person name="Leroch M."/>
            <person name="Levis C."/>
            <person name="Mauceli E."/>
            <person name="Neuveglise C."/>
            <person name="Oeser B."/>
            <person name="Pearson M."/>
            <person name="Poulain J."/>
            <person name="Poussereau N."/>
            <person name="Quesneville H."/>
            <person name="Rascle C."/>
            <person name="Schumacher J."/>
            <person name="Segurens B."/>
            <person name="Sexton A."/>
            <person name="Silva E."/>
            <person name="Sirven C."/>
            <person name="Soanes D.M."/>
            <person name="Talbot N.J."/>
            <person name="Templeton M."/>
            <person name="Yandava C."/>
            <person name="Yarden O."/>
            <person name="Zeng Q."/>
            <person name="Rollins J.A."/>
            <person name="Lebrun M.H."/>
            <person name="Dickman M."/>
        </authorList>
    </citation>
    <scope>NUCLEOTIDE SEQUENCE [LARGE SCALE GENOMIC DNA]</scope>
    <source>
        <strain evidence="2">ATCC 18683 / 1980 / Ss-1</strain>
    </source>
</reference>
<dbReference type="AlphaFoldDB" id="A7ETV7"/>